<keyword evidence="1" id="KW-1133">Transmembrane helix</keyword>
<comment type="caution">
    <text evidence="3">The sequence shown here is derived from an EMBL/GenBank/DDBJ whole genome shotgun (WGS) entry which is preliminary data.</text>
</comment>
<proteinExistence type="predicted"/>
<gene>
    <name evidence="3" type="ORF">HNQ81_002479</name>
</gene>
<sequence>MEYHWYDLVGNIGVFCILITYLLLQTGILHSNTIQFSLFNLIGALLILVSLYFEFNLSAFLIEFFWLLISLVGLWKSLRPYVSKRRLHNIKST</sequence>
<feature type="transmembrane region" description="Helical" evidence="1">
    <location>
        <begin position="36"/>
        <end position="53"/>
    </location>
</feature>
<evidence type="ECO:0000313" key="4">
    <source>
        <dbReference type="Proteomes" id="UP000539642"/>
    </source>
</evidence>
<evidence type="ECO:0000256" key="1">
    <source>
        <dbReference type="SAM" id="Phobius"/>
    </source>
</evidence>
<accession>A0A840V4S4</accession>
<dbReference type="Pfam" id="PF26604">
    <property type="entry name" value="CBU_0592"/>
    <property type="match status" value="1"/>
</dbReference>
<keyword evidence="1" id="KW-0472">Membrane</keyword>
<feature type="transmembrane region" description="Helical" evidence="1">
    <location>
        <begin position="59"/>
        <end position="78"/>
    </location>
</feature>
<keyword evidence="4" id="KW-1185">Reference proteome</keyword>
<feature type="transmembrane region" description="Helical" evidence="1">
    <location>
        <begin position="6"/>
        <end position="24"/>
    </location>
</feature>
<dbReference type="EMBL" id="JACHEO010000015">
    <property type="protein sequence ID" value="MBB5348739.1"/>
    <property type="molecule type" value="Genomic_DNA"/>
</dbReference>
<evidence type="ECO:0000259" key="2">
    <source>
        <dbReference type="Pfam" id="PF26604"/>
    </source>
</evidence>
<evidence type="ECO:0000313" key="3">
    <source>
        <dbReference type="EMBL" id="MBB5348739.1"/>
    </source>
</evidence>
<reference evidence="3 4" key="1">
    <citation type="submission" date="2020-08" db="EMBL/GenBank/DDBJ databases">
        <title>Genomic Encyclopedia of Type Strains, Phase IV (KMG-IV): sequencing the most valuable type-strain genomes for metagenomic binning, comparative biology and taxonomic classification.</title>
        <authorList>
            <person name="Goeker M."/>
        </authorList>
    </citation>
    <scope>NUCLEOTIDE SEQUENCE [LARGE SCALE GENOMIC DNA]</scope>
    <source>
        <strain evidence="3 4">DSM 28570</strain>
    </source>
</reference>
<name>A0A840V4S4_9BACT</name>
<dbReference type="AlphaFoldDB" id="A0A840V4S4"/>
<keyword evidence="1" id="KW-0812">Transmembrane</keyword>
<organism evidence="3 4">
    <name type="scientific">Desulfoprunum benzoelyticum</name>
    <dbReference type="NCBI Taxonomy" id="1506996"/>
    <lineage>
        <taxon>Bacteria</taxon>
        <taxon>Pseudomonadati</taxon>
        <taxon>Thermodesulfobacteriota</taxon>
        <taxon>Desulfobulbia</taxon>
        <taxon>Desulfobulbales</taxon>
        <taxon>Desulfobulbaceae</taxon>
        <taxon>Desulfoprunum</taxon>
    </lineage>
</organism>
<protein>
    <recommendedName>
        <fullName evidence="2">CBU-0592-like domain-containing protein</fullName>
    </recommendedName>
</protein>
<feature type="domain" description="CBU-0592-like" evidence="2">
    <location>
        <begin position="6"/>
        <end position="79"/>
    </location>
</feature>
<dbReference type="Proteomes" id="UP000539642">
    <property type="component" value="Unassembled WGS sequence"/>
</dbReference>
<dbReference type="NCBIfam" id="NF047864">
    <property type="entry name" value="CBU_0592_membra"/>
    <property type="match status" value="1"/>
</dbReference>
<dbReference type="InterPro" id="IPR058058">
    <property type="entry name" value="CBU_0592-like"/>
</dbReference>